<sequence>MLNLFIKLSSLLVAFYIAIIGIMSLDTPQRCLMFLHWVKFPFHARFDMPEYYGFGHNQGRNLKIQTSDNVTIGAWHFLPTEYYKNQQLRLNQNLAAVNDEVFDTALADSQYDTIVYFHGNALNRAAPWRIDLYKQLLLRFGNVNLITIDYRGFGDSESTPSELGLRIDAQSTLDWLNNKGVSNNHISLIGHSLGTGVATTLAYDMSLSGSPPKSLILKAGYSSMTTLVFEYNVIPKLPILSPIKQFPAVEKWLLSKLNHKFDSLSRIQNVNCPILIIYGTNDVEIPITNSQSLFRHALNNTQNLDEMIKSDSITFTTIPNEANVYQSIDRKPRLVMVELIHANHNNVGYFDYTFESIADILH</sequence>
<comment type="caution">
    <text evidence="3">The sequence shown here is derived from an EMBL/GenBank/DDBJ whole genome shotgun (WGS) entry which is preliminary data.</text>
</comment>
<dbReference type="PANTHER" id="PTHR12277:SF194">
    <property type="entry name" value="FI04476P"/>
    <property type="match status" value="1"/>
</dbReference>
<keyword evidence="4" id="KW-1185">Reference proteome</keyword>
<keyword evidence="1" id="KW-0812">Transmembrane</keyword>
<evidence type="ECO:0000259" key="2">
    <source>
        <dbReference type="Pfam" id="PF12697"/>
    </source>
</evidence>
<dbReference type="GO" id="GO:0004622">
    <property type="term" value="F:phosphatidylcholine lysophospholipase activity"/>
    <property type="evidence" value="ECO:0007669"/>
    <property type="project" value="TreeGrafter"/>
</dbReference>
<dbReference type="GO" id="GO:0006660">
    <property type="term" value="P:phosphatidylserine catabolic process"/>
    <property type="evidence" value="ECO:0007669"/>
    <property type="project" value="TreeGrafter"/>
</dbReference>
<feature type="transmembrane region" description="Helical" evidence="1">
    <location>
        <begin position="6"/>
        <end position="25"/>
    </location>
</feature>
<reference evidence="3" key="1">
    <citation type="submission" date="2020-12" db="EMBL/GenBank/DDBJ databases">
        <title>Metabolic potential, ecology and presence of endohyphal bacteria is reflected in genomic diversity of Mucoromycotina.</title>
        <authorList>
            <person name="Muszewska A."/>
            <person name="Okrasinska A."/>
            <person name="Steczkiewicz K."/>
            <person name="Drgas O."/>
            <person name="Orlowska M."/>
            <person name="Perlinska-Lenart U."/>
            <person name="Aleksandrzak-Piekarczyk T."/>
            <person name="Szatraj K."/>
            <person name="Zielenkiewicz U."/>
            <person name="Pilsyk S."/>
            <person name="Malc E."/>
            <person name="Mieczkowski P."/>
            <person name="Kruszewska J.S."/>
            <person name="Biernat P."/>
            <person name="Pawlowska J."/>
        </authorList>
    </citation>
    <scope>NUCLEOTIDE SEQUENCE</scope>
    <source>
        <strain evidence="3">CBS 226.32</strain>
    </source>
</reference>
<dbReference type="Proteomes" id="UP000650833">
    <property type="component" value="Unassembled WGS sequence"/>
</dbReference>
<gene>
    <name evidence="3" type="ORF">INT46_005810</name>
</gene>
<name>A0A8H7QNU4_9FUNG</name>
<dbReference type="OrthoDB" id="446723at2759"/>
<keyword evidence="1" id="KW-1133">Transmembrane helix</keyword>
<evidence type="ECO:0000313" key="3">
    <source>
        <dbReference type="EMBL" id="KAG2195550.1"/>
    </source>
</evidence>
<evidence type="ECO:0000313" key="4">
    <source>
        <dbReference type="Proteomes" id="UP000650833"/>
    </source>
</evidence>
<dbReference type="Pfam" id="PF12697">
    <property type="entry name" value="Abhydrolase_6"/>
    <property type="match status" value="1"/>
</dbReference>
<keyword evidence="1" id="KW-0472">Membrane</keyword>
<dbReference type="EMBL" id="JAEPRC010000519">
    <property type="protein sequence ID" value="KAG2195550.1"/>
    <property type="molecule type" value="Genomic_DNA"/>
</dbReference>
<dbReference type="PANTHER" id="PTHR12277">
    <property type="entry name" value="ALPHA/BETA HYDROLASE DOMAIN-CONTAINING PROTEIN"/>
    <property type="match status" value="1"/>
</dbReference>
<dbReference type="GO" id="GO:0005789">
    <property type="term" value="C:endoplasmic reticulum membrane"/>
    <property type="evidence" value="ECO:0007669"/>
    <property type="project" value="TreeGrafter"/>
</dbReference>
<dbReference type="InterPro" id="IPR029058">
    <property type="entry name" value="AB_hydrolase_fold"/>
</dbReference>
<dbReference type="InterPro" id="IPR000073">
    <property type="entry name" value="AB_hydrolase_1"/>
</dbReference>
<accession>A0A8H7QNU4</accession>
<evidence type="ECO:0000256" key="1">
    <source>
        <dbReference type="SAM" id="Phobius"/>
    </source>
</evidence>
<proteinExistence type="predicted"/>
<protein>
    <recommendedName>
        <fullName evidence="2">AB hydrolase-1 domain-containing protein</fullName>
    </recommendedName>
</protein>
<dbReference type="SUPFAM" id="SSF53474">
    <property type="entry name" value="alpha/beta-Hydrolases"/>
    <property type="match status" value="1"/>
</dbReference>
<dbReference type="GO" id="GO:0047372">
    <property type="term" value="F:monoacylglycerol lipase activity"/>
    <property type="evidence" value="ECO:0007669"/>
    <property type="project" value="TreeGrafter"/>
</dbReference>
<feature type="domain" description="AB hydrolase-1" evidence="2">
    <location>
        <begin position="114"/>
        <end position="216"/>
    </location>
</feature>
<dbReference type="GO" id="GO:0052651">
    <property type="term" value="P:monoacylglycerol catabolic process"/>
    <property type="evidence" value="ECO:0007669"/>
    <property type="project" value="TreeGrafter"/>
</dbReference>
<organism evidence="3 4">
    <name type="scientific">Mucor plumbeus</name>
    <dbReference type="NCBI Taxonomy" id="97098"/>
    <lineage>
        <taxon>Eukaryota</taxon>
        <taxon>Fungi</taxon>
        <taxon>Fungi incertae sedis</taxon>
        <taxon>Mucoromycota</taxon>
        <taxon>Mucoromycotina</taxon>
        <taxon>Mucoromycetes</taxon>
        <taxon>Mucorales</taxon>
        <taxon>Mucorineae</taxon>
        <taxon>Mucoraceae</taxon>
        <taxon>Mucor</taxon>
    </lineage>
</organism>
<dbReference type="Gene3D" id="3.40.50.1820">
    <property type="entry name" value="alpha/beta hydrolase"/>
    <property type="match status" value="1"/>
</dbReference>
<dbReference type="AlphaFoldDB" id="A0A8H7QNU4"/>